<dbReference type="InterPro" id="IPR013249">
    <property type="entry name" value="RNA_pol_sigma70_r4_t2"/>
</dbReference>
<feature type="domain" description="RNA polymerase sigma-70 region 2" evidence="6">
    <location>
        <begin position="25"/>
        <end position="91"/>
    </location>
</feature>
<evidence type="ECO:0000256" key="3">
    <source>
        <dbReference type="ARBA" id="ARBA00023082"/>
    </source>
</evidence>
<comment type="similarity">
    <text evidence="1">Belongs to the sigma-70 factor family. ECF subfamily.</text>
</comment>
<dbReference type="Pfam" id="PF08281">
    <property type="entry name" value="Sigma70_r4_2"/>
    <property type="match status" value="1"/>
</dbReference>
<dbReference type="EMBL" id="PVTP01000004">
    <property type="protein sequence ID" value="PRY78096.1"/>
    <property type="molecule type" value="Genomic_DNA"/>
</dbReference>
<dbReference type="Gene3D" id="1.10.10.10">
    <property type="entry name" value="Winged helix-like DNA-binding domain superfamily/Winged helix DNA-binding domain"/>
    <property type="match status" value="1"/>
</dbReference>
<keyword evidence="2" id="KW-0805">Transcription regulation</keyword>
<dbReference type="SUPFAM" id="SSF88659">
    <property type="entry name" value="Sigma3 and sigma4 domains of RNA polymerase sigma factors"/>
    <property type="match status" value="1"/>
</dbReference>
<evidence type="ECO:0000256" key="4">
    <source>
        <dbReference type="ARBA" id="ARBA00023125"/>
    </source>
</evidence>
<evidence type="ECO:0000256" key="2">
    <source>
        <dbReference type="ARBA" id="ARBA00023015"/>
    </source>
</evidence>
<dbReference type="InterPro" id="IPR039425">
    <property type="entry name" value="RNA_pol_sigma-70-like"/>
</dbReference>
<dbReference type="GO" id="GO:0016987">
    <property type="term" value="F:sigma factor activity"/>
    <property type="evidence" value="ECO:0007669"/>
    <property type="project" value="UniProtKB-KW"/>
</dbReference>
<sequence>MRMNTSDEDLAAAAANGDGAAFANLLDRHYDRLFAFCFRLTGVRTEAEDLTQDICAALPAKLGSYQRRAKVTTWLYRVAVNAAHDRRRKRATYTKATTGWGDWEIARKAEQSESTEALDWLTAAMNQLSDDLRDTLALVLDDMTHSQAAEILGVSEGTISWRISEAKKALRAIKEKEAAE</sequence>
<dbReference type="SUPFAM" id="SSF88946">
    <property type="entry name" value="Sigma2 domain of RNA polymerase sigma factors"/>
    <property type="match status" value="1"/>
</dbReference>
<dbReference type="PANTHER" id="PTHR43133">
    <property type="entry name" value="RNA POLYMERASE ECF-TYPE SIGMA FACTO"/>
    <property type="match status" value="1"/>
</dbReference>
<dbReference type="InterPro" id="IPR036388">
    <property type="entry name" value="WH-like_DNA-bd_sf"/>
</dbReference>
<evidence type="ECO:0000259" key="6">
    <source>
        <dbReference type="Pfam" id="PF04542"/>
    </source>
</evidence>
<dbReference type="NCBIfam" id="TIGR02937">
    <property type="entry name" value="sigma70-ECF"/>
    <property type="match status" value="1"/>
</dbReference>
<dbReference type="AlphaFoldDB" id="A0A2T0VZW2"/>
<dbReference type="GO" id="GO:0003677">
    <property type="term" value="F:DNA binding"/>
    <property type="evidence" value="ECO:0007669"/>
    <property type="project" value="UniProtKB-KW"/>
</dbReference>
<organism evidence="8 9">
    <name type="scientific">Yoonia maritima</name>
    <dbReference type="NCBI Taxonomy" id="1435347"/>
    <lineage>
        <taxon>Bacteria</taxon>
        <taxon>Pseudomonadati</taxon>
        <taxon>Pseudomonadota</taxon>
        <taxon>Alphaproteobacteria</taxon>
        <taxon>Rhodobacterales</taxon>
        <taxon>Paracoccaceae</taxon>
        <taxon>Yoonia</taxon>
    </lineage>
</organism>
<gene>
    <name evidence="8" type="ORF">CLV80_10458</name>
</gene>
<evidence type="ECO:0000256" key="5">
    <source>
        <dbReference type="ARBA" id="ARBA00023163"/>
    </source>
</evidence>
<comment type="caution">
    <text evidence="8">The sequence shown here is derived from an EMBL/GenBank/DDBJ whole genome shotgun (WGS) entry which is preliminary data.</text>
</comment>
<reference evidence="8 9" key="1">
    <citation type="submission" date="2018-03" db="EMBL/GenBank/DDBJ databases">
        <title>Genomic Encyclopedia of Archaeal and Bacterial Type Strains, Phase II (KMG-II): from individual species to whole genera.</title>
        <authorList>
            <person name="Goeker M."/>
        </authorList>
    </citation>
    <scope>NUCLEOTIDE SEQUENCE [LARGE SCALE GENOMIC DNA]</scope>
    <source>
        <strain evidence="8 9">DSM 101533</strain>
    </source>
</reference>
<keyword evidence="5" id="KW-0804">Transcription</keyword>
<keyword evidence="4" id="KW-0238">DNA-binding</keyword>
<evidence type="ECO:0000313" key="8">
    <source>
        <dbReference type="EMBL" id="PRY78096.1"/>
    </source>
</evidence>
<dbReference type="Pfam" id="PF04542">
    <property type="entry name" value="Sigma70_r2"/>
    <property type="match status" value="1"/>
</dbReference>
<name>A0A2T0VZW2_9RHOB</name>
<protein>
    <submittedName>
        <fullName evidence="8">RNA polymerase sigma-70 factor (ECF subfamily)</fullName>
    </submittedName>
</protein>
<dbReference type="InterPro" id="IPR007627">
    <property type="entry name" value="RNA_pol_sigma70_r2"/>
</dbReference>
<keyword evidence="9" id="KW-1185">Reference proteome</keyword>
<dbReference type="Gene3D" id="1.10.1740.10">
    <property type="match status" value="1"/>
</dbReference>
<dbReference type="InterPro" id="IPR013325">
    <property type="entry name" value="RNA_pol_sigma_r2"/>
</dbReference>
<feature type="domain" description="RNA polymerase sigma factor 70 region 4 type 2" evidence="7">
    <location>
        <begin position="119"/>
        <end position="170"/>
    </location>
</feature>
<accession>A0A2T0VZW2</accession>
<proteinExistence type="inferred from homology"/>
<dbReference type="Proteomes" id="UP000238007">
    <property type="component" value="Unassembled WGS sequence"/>
</dbReference>
<evidence type="ECO:0000259" key="7">
    <source>
        <dbReference type="Pfam" id="PF08281"/>
    </source>
</evidence>
<keyword evidence="3" id="KW-0731">Sigma factor</keyword>
<evidence type="ECO:0000256" key="1">
    <source>
        <dbReference type="ARBA" id="ARBA00010641"/>
    </source>
</evidence>
<dbReference type="InterPro" id="IPR014284">
    <property type="entry name" value="RNA_pol_sigma-70_dom"/>
</dbReference>
<dbReference type="GO" id="GO:0006352">
    <property type="term" value="P:DNA-templated transcription initiation"/>
    <property type="evidence" value="ECO:0007669"/>
    <property type="project" value="InterPro"/>
</dbReference>
<evidence type="ECO:0000313" key="9">
    <source>
        <dbReference type="Proteomes" id="UP000238007"/>
    </source>
</evidence>
<dbReference type="PANTHER" id="PTHR43133:SF8">
    <property type="entry name" value="RNA POLYMERASE SIGMA FACTOR HI_1459-RELATED"/>
    <property type="match status" value="1"/>
</dbReference>
<dbReference type="InterPro" id="IPR013324">
    <property type="entry name" value="RNA_pol_sigma_r3/r4-like"/>
</dbReference>